<protein>
    <submittedName>
        <fullName evidence="1">Uncharacterized protein</fullName>
    </submittedName>
</protein>
<evidence type="ECO:0000313" key="2">
    <source>
        <dbReference type="Proteomes" id="UP000647860"/>
    </source>
</evidence>
<comment type="caution">
    <text evidence="1">The sequence shown here is derived from an EMBL/GenBank/DDBJ whole genome shotgun (WGS) entry which is preliminary data.</text>
</comment>
<dbReference type="Proteomes" id="UP000647860">
    <property type="component" value="Unassembled WGS sequence"/>
</dbReference>
<organism evidence="1 2">
    <name type="scientific">Micromonospora gifhornensis</name>
    <dbReference type="NCBI Taxonomy" id="84594"/>
    <lineage>
        <taxon>Bacteria</taxon>
        <taxon>Bacillati</taxon>
        <taxon>Actinomycetota</taxon>
        <taxon>Actinomycetes</taxon>
        <taxon>Micromonosporales</taxon>
        <taxon>Micromonosporaceae</taxon>
        <taxon>Micromonospora</taxon>
    </lineage>
</organism>
<evidence type="ECO:0000313" key="1">
    <source>
        <dbReference type="EMBL" id="GIJ14011.1"/>
    </source>
</evidence>
<sequence length="112" mass="12266">MPQHLTHDFAHDHTSERRTVRTTRCEASCAGSAWWISTPPDRVSTTTGAAVGSDAARMHPHRAQLRVVRPIPLARSTRIGGNEASVLVPADALTGQYQPVFCEWFQALHGVP</sequence>
<accession>A0ABQ4I812</accession>
<name>A0ABQ4I812_9ACTN</name>
<dbReference type="EMBL" id="BOPA01000006">
    <property type="protein sequence ID" value="GIJ14011.1"/>
    <property type="molecule type" value="Genomic_DNA"/>
</dbReference>
<gene>
    <name evidence="1" type="ORF">Vgi01_06950</name>
</gene>
<keyword evidence="2" id="KW-1185">Reference proteome</keyword>
<reference evidence="1 2" key="1">
    <citation type="submission" date="2021-01" db="EMBL/GenBank/DDBJ databases">
        <title>Whole genome shotgun sequence of Verrucosispora gifhornensis NBRC 16317.</title>
        <authorList>
            <person name="Komaki H."/>
            <person name="Tamura T."/>
        </authorList>
    </citation>
    <scope>NUCLEOTIDE SEQUENCE [LARGE SCALE GENOMIC DNA]</scope>
    <source>
        <strain evidence="1 2">NBRC 16317</strain>
    </source>
</reference>
<proteinExistence type="predicted"/>